<keyword evidence="3" id="KW-1185">Reference proteome</keyword>
<reference evidence="2 3" key="1">
    <citation type="journal article" date="2016" name="Int. J. Syst. Evol. Microbiol.">
        <title>Peptococcus simiae sp. nov., isolated from rhesus macaque faeces and emended description of the genus Peptococcus.</title>
        <authorList>
            <person name="Shkoporov A.N."/>
            <person name="Efimov B.A."/>
            <person name="Kondova I."/>
            <person name="Ouwerling B."/>
            <person name="Chaplin A.V."/>
            <person name="Shcherbakova V.A."/>
            <person name="Langermans J.A.M."/>
        </authorList>
    </citation>
    <scope>NUCLEOTIDE SEQUENCE [LARGE SCALE GENOMIC DNA]</scope>
    <source>
        <strain evidence="2 3">M108</strain>
    </source>
</reference>
<dbReference type="InterPro" id="IPR010262">
    <property type="entry name" value="Arylsulfotransferase_bact"/>
</dbReference>
<comment type="caution">
    <text evidence="2">The sequence shown here is derived from an EMBL/GenBank/DDBJ whole genome shotgun (WGS) entry which is preliminary data.</text>
</comment>
<protein>
    <submittedName>
        <fullName evidence="2">Aryl-sulfate sulfotransferase</fullName>
    </submittedName>
</protein>
<dbReference type="RefSeq" id="WP_408977546.1">
    <property type="nucleotide sequence ID" value="NZ_JBJUVG010000007.1"/>
</dbReference>
<gene>
    <name evidence="2" type="ORF">ACKQTC_06105</name>
</gene>
<accession>A0ABW9GZE8</accession>
<dbReference type="Proteomes" id="UP001631949">
    <property type="component" value="Unassembled WGS sequence"/>
</dbReference>
<proteinExistence type="predicted"/>
<evidence type="ECO:0000313" key="3">
    <source>
        <dbReference type="Proteomes" id="UP001631949"/>
    </source>
</evidence>
<organism evidence="2 3">
    <name type="scientific">Peptococcus simiae</name>
    <dbReference type="NCBI Taxonomy" id="1643805"/>
    <lineage>
        <taxon>Bacteria</taxon>
        <taxon>Bacillati</taxon>
        <taxon>Bacillota</taxon>
        <taxon>Clostridia</taxon>
        <taxon>Eubacteriales</taxon>
        <taxon>Peptococcaceae</taxon>
        <taxon>Peptococcus</taxon>
    </lineage>
</organism>
<dbReference type="InterPro" id="IPR038477">
    <property type="entry name" value="ASST_N_sf"/>
</dbReference>
<dbReference type="Pfam" id="PF05935">
    <property type="entry name" value="Arylsulfotrans"/>
    <property type="match status" value="1"/>
</dbReference>
<dbReference type="EMBL" id="JBJUVG010000007">
    <property type="protein sequence ID" value="MFM9413933.1"/>
    <property type="molecule type" value="Genomic_DNA"/>
</dbReference>
<dbReference type="Pfam" id="PF17425">
    <property type="entry name" value="Arylsulfotran_N"/>
    <property type="match status" value="1"/>
</dbReference>
<name>A0ABW9GZE8_9FIRM</name>
<evidence type="ECO:0000259" key="1">
    <source>
        <dbReference type="Pfam" id="PF17425"/>
    </source>
</evidence>
<dbReference type="InterPro" id="IPR035391">
    <property type="entry name" value="Arylsulfotran_N"/>
</dbReference>
<dbReference type="Gene3D" id="2.60.40.3100">
    <property type="entry name" value="Arylsulphate sulphotransferase monomer, N-terminal domain"/>
    <property type="match status" value="1"/>
</dbReference>
<feature type="domain" description="Arylsulfotransferase N-terminal" evidence="1">
    <location>
        <begin position="33"/>
        <end position="104"/>
    </location>
</feature>
<evidence type="ECO:0000313" key="2">
    <source>
        <dbReference type="EMBL" id="MFM9413933.1"/>
    </source>
</evidence>
<sequence length="579" mass="63911">MFKYLPSPFADQADKRLALQALAKRHALSEGQVVIDPFGQSPLTAVICFHTDWPQSFIVQVNEYSWVTEKSSLHLVGLWGLVAGEENQVTLKDRDGQSHTFTIDLPAPSLADLTCEGQLADLLCLVFADGETGPVAYDDRGRVRWHLKAPCSHVLKVNRRGHLLTGAPLNPAPPHGGTAIWELDPLGYVYKEWRFGAGFAEDLVELTDGRLLVISGDPHAGTVRDSLWVLDDQGEAQLFWQAKTLLGKMPRLPGQRGTDPIQLSALHYDSAEGLVWVSAAAINMTFGLDPVTAKCRQIYCEDRLVKYLDLPAFCQVIPLAAYRQPAGALAAGDRAWHLLSNRFPGGKGDPAGPAQLLEIAAGRETVLWQSPLPAPVLNSLGRYEDQLHLHLGATARDNTPPALYRAIEGAPVASEGYLLTDRGESIFSYRLDAATAAASLIAPDRLKAGNTPAIGRLGDWAPVMQVDIDLPVEAEEKGLEDVQGELLQWGDSLYIKGTFFQGEAVALRLSQEEQTDWYYLQTNRWPYGCEWKYSLNEGPERPVTWRIPLEDKRGTWQAAIWVDSTLYRAGAIDLYDEKK</sequence>